<feature type="region of interest" description="Disordered" evidence="1">
    <location>
        <begin position="279"/>
        <end position="339"/>
    </location>
</feature>
<feature type="compositionally biased region" description="Polar residues" evidence="1">
    <location>
        <begin position="290"/>
        <end position="320"/>
    </location>
</feature>
<protein>
    <recommendedName>
        <fullName evidence="4">DUF659 domain-containing protein</fullName>
    </recommendedName>
</protein>
<sequence>MKSGGITRFKFHLTHNDPHNNTIKCPRVPPEVKEDIQLLVHDKNKAKTKKTVDIQEIRAQLHGTMGTCDTHLIDEDDDDDDAEDEDVYMYSTYMHSDERDAYRSAVRASKASECKTKNIKDILNGGAIKETMRRLINKFFIYENVAPAKAKSHHFKNMIIGAQQASHCIYLIFEDIGKRPNVIDVINTARKITNFIYNHGWLLAQMRKYCGETLFDQELQVVPTMPFVYKLMHLMKENLIHQGAGDWLFKIIKGCWEKTLKHPLHAVVNVKRVLSKEVHSESFSKDTDDSVQTTLNSHQEIDSTSVGHSSRPSAAGTSTSGYDGSRGGIDDGGDNARGDIYERQHSQYPINQFTCENDFTHCTQDENHGSRRVGPSIGAIGKPYRGRKRTMEPYSKELLSGSFESMSIGTQFSDSWNEANVCPPHVISYGQPSSSTDEEYGMSHCSPSKQISYQVPY</sequence>
<proteinExistence type="predicted"/>
<dbReference type="AlphaFoldDB" id="A0A438CNP3"/>
<evidence type="ECO:0000256" key="1">
    <source>
        <dbReference type="SAM" id="MobiDB-lite"/>
    </source>
</evidence>
<comment type="caution">
    <text evidence="2">The sequence shown here is derived from an EMBL/GenBank/DDBJ whole genome shotgun (WGS) entry which is preliminary data.</text>
</comment>
<organism evidence="2 3">
    <name type="scientific">Vitis vinifera</name>
    <name type="common">Grape</name>
    <dbReference type="NCBI Taxonomy" id="29760"/>
    <lineage>
        <taxon>Eukaryota</taxon>
        <taxon>Viridiplantae</taxon>
        <taxon>Streptophyta</taxon>
        <taxon>Embryophyta</taxon>
        <taxon>Tracheophyta</taxon>
        <taxon>Spermatophyta</taxon>
        <taxon>Magnoliopsida</taxon>
        <taxon>eudicotyledons</taxon>
        <taxon>Gunneridae</taxon>
        <taxon>Pentapetalae</taxon>
        <taxon>rosids</taxon>
        <taxon>Vitales</taxon>
        <taxon>Vitaceae</taxon>
        <taxon>Viteae</taxon>
        <taxon>Vitis</taxon>
    </lineage>
</organism>
<dbReference type="Proteomes" id="UP000288805">
    <property type="component" value="Unassembled WGS sequence"/>
</dbReference>
<evidence type="ECO:0008006" key="4">
    <source>
        <dbReference type="Google" id="ProtNLM"/>
    </source>
</evidence>
<dbReference type="EMBL" id="QGNW01002164">
    <property type="protein sequence ID" value="RVW24830.1"/>
    <property type="molecule type" value="Genomic_DNA"/>
</dbReference>
<evidence type="ECO:0000313" key="2">
    <source>
        <dbReference type="EMBL" id="RVW24830.1"/>
    </source>
</evidence>
<gene>
    <name evidence="2" type="ORF">CK203_112249</name>
</gene>
<name>A0A438CNP3_VITVI</name>
<reference evidence="2 3" key="1">
    <citation type="journal article" date="2018" name="PLoS Genet.">
        <title>Population sequencing reveals clonal diversity and ancestral inbreeding in the grapevine cultivar Chardonnay.</title>
        <authorList>
            <person name="Roach M.J."/>
            <person name="Johnson D.L."/>
            <person name="Bohlmann J."/>
            <person name="van Vuuren H.J."/>
            <person name="Jones S.J."/>
            <person name="Pretorius I.S."/>
            <person name="Schmidt S.A."/>
            <person name="Borneman A.R."/>
        </authorList>
    </citation>
    <scope>NUCLEOTIDE SEQUENCE [LARGE SCALE GENOMIC DNA]</scope>
    <source>
        <strain evidence="3">cv. Chardonnay</strain>
        <tissue evidence="2">Leaf</tissue>
    </source>
</reference>
<accession>A0A438CNP3</accession>
<evidence type="ECO:0000313" key="3">
    <source>
        <dbReference type="Proteomes" id="UP000288805"/>
    </source>
</evidence>
<feature type="compositionally biased region" description="Basic and acidic residues" evidence="1">
    <location>
        <begin position="279"/>
        <end position="288"/>
    </location>
</feature>